<evidence type="ECO:0000256" key="12">
    <source>
        <dbReference type="ARBA" id="ARBA00035304"/>
    </source>
</evidence>
<keyword evidence="10" id="KW-0508">mRNA splicing</keyword>
<dbReference type="AlphaFoldDB" id="A0AAW1SAY8"/>
<keyword evidence="8" id="KW-0378">Hydrolase</keyword>
<keyword evidence="16" id="KW-1185">Reference proteome</keyword>
<keyword evidence="6" id="KW-0645">Protease</keyword>
<comment type="subcellular location">
    <subcellularLocation>
        <location evidence="2">Cytoplasm</location>
    </subcellularLocation>
    <subcellularLocation>
        <location evidence="1">Nucleus</location>
    </subcellularLocation>
</comment>
<dbReference type="InterPro" id="IPR023828">
    <property type="entry name" value="Peptidase_S8_Ser-AS"/>
</dbReference>
<reference evidence="15 16" key="1">
    <citation type="journal article" date="2024" name="Nat. Commun.">
        <title>Phylogenomics reveals the evolutionary origins of lichenization in chlorophyte algae.</title>
        <authorList>
            <person name="Puginier C."/>
            <person name="Libourel C."/>
            <person name="Otte J."/>
            <person name="Skaloud P."/>
            <person name="Haon M."/>
            <person name="Grisel S."/>
            <person name="Petersen M."/>
            <person name="Berrin J.G."/>
            <person name="Delaux P.M."/>
            <person name="Dal Grande F."/>
            <person name="Keller J."/>
        </authorList>
    </citation>
    <scope>NUCLEOTIDE SEQUENCE [LARGE SCALE GENOMIC DNA]</scope>
    <source>
        <strain evidence="15 16">SAG 245.80</strain>
    </source>
</reference>
<sequence length="341" mass="35344">MSATAPGTSGAQPHAAGFSSRAAAVFGALHPAAGQPAWSLSEEAVFRTGKADYSSDEEVQAAVAEKWREETLPGGLLDMAGEGGAEAIKPSISFCQALDNEEEFDEADAIAAGRRGGDGESMPHLSTEVLEDNAYEHRSQAQSASEAMEVEQPIADQLPKLAEERSSVSGEDEDEVARSKARKRVRFQDDAAAAAPAAERDDRSNGRTAPGSQLRPQRRPQRGVRSSFVPDHVRNPGKYTCYALDEPLTVGGGGGGLVGDAEQVQATRAVQAAALAARGAGVDSLGGSQGVMALDAGLAVEDEAEVPMEVGGAKEGEAPAPAARRRVFRGRKHAAGDSGVS</sequence>
<evidence type="ECO:0000256" key="10">
    <source>
        <dbReference type="ARBA" id="ARBA00023187"/>
    </source>
</evidence>
<evidence type="ECO:0000256" key="5">
    <source>
        <dbReference type="ARBA" id="ARBA00022664"/>
    </source>
</evidence>
<evidence type="ECO:0000256" key="1">
    <source>
        <dbReference type="ARBA" id="ARBA00004123"/>
    </source>
</evidence>
<evidence type="ECO:0000256" key="8">
    <source>
        <dbReference type="ARBA" id="ARBA00022801"/>
    </source>
</evidence>
<evidence type="ECO:0000256" key="11">
    <source>
        <dbReference type="ARBA" id="ARBA00023242"/>
    </source>
</evidence>
<evidence type="ECO:0000256" key="6">
    <source>
        <dbReference type="ARBA" id="ARBA00022670"/>
    </source>
</evidence>
<dbReference type="GO" id="GO:0006508">
    <property type="term" value="P:proteolysis"/>
    <property type="evidence" value="ECO:0007669"/>
    <property type="project" value="UniProtKB-KW"/>
</dbReference>
<feature type="compositionally biased region" description="Polar residues" evidence="14">
    <location>
        <begin position="206"/>
        <end position="215"/>
    </location>
</feature>
<feature type="region of interest" description="Disordered" evidence="14">
    <location>
        <begin position="160"/>
        <end position="239"/>
    </location>
</feature>
<feature type="region of interest" description="Disordered" evidence="14">
    <location>
        <begin position="309"/>
        <end position="341"/>
    </location>
</feature>
<dbReference type="InterPro" id="IPR029338">
    <property type="entry name" value="TSSC4"/>
</dbReference>
<keyword evidence="11" id="KW-0539">Nucleus</keyword>
<evidence type="ECO:0000256" key="3">
    <source>
        <dbReference type="ARBA" id="ARBA00010362"/>
    </source>
</evidence>
<comment type="function">
    <text evidence="13">Protein associated with the U5 snRNP, during its maturation and its post-splicing recycling and which is required for spliceosomal tri-snRNP complex assembly in the nucleus. Has a molecular sequestering activity and transiently hinders SNRNP200 binding sites for constitutive splicing factors that intervene later during the assembly of the spliceosome and splicing. Together with its molecular sequestering activity, may also function as a molecular adapter and placeholder, coordinating the assembly of the U5 snRNP and its association with the U4/U6 di-snRNP.</text>
</comment>
<evidence type="ECO:0000256" key="4">
    <source>
        <dbReference type="ARBA" id="ARBA00022490"/>
    </source>
</evidence>
<accession>A0AAW1SAY8</accession>
<evidence type="ECO:0000256" key="7">
    <source>
        <dbReference type="ARBA" id="ARBA00022728"/>
    </source>
</evidence>
<evidence type="ECO:0000256" key="14">
    <source>
        <dbReference type="SAM" id="MobiDB-lite"/>
    </source>
</evidence>
<dbReference type="GO" id="GO:0008236">
    <property type="term" value="F:serine-type peptidase activity"/>
    <property type="evidence" value="ECO:0007669"/>
    <property type="project" value="UniProtKB-KW"/>
</dbReference>
<comment type="similarity">
    <text evidence="3">Belongs to the TSSC4 family.</text>
</comment>
<organism evidence="15 16">
    <name type="scientific">Elliptochloris bilobata</name>
    <dbReference type="NCBI Taxonomy" id="381761"/>
    <lineage>
        <taxon>Eukaryota</taxon>
        <taxon>Viridiplantae</taxon>
        <taxon>Chlorophyta</taxon>
        <taxon>core chlorophytes</taxon>
        <taxon>Trebouxiophyceae</taxon>
        <taxon>Trebouxiophyceae incertae sedis</taxon>
        <taxon>Elliptochloris clade</taxon>
        <taxon>Elliptochloris</taxon>
    </lineage>
</organism>
<dbReference type="PANTHER" id="PTHR13445:SF3">
    <property type="entry name" value="U5 SMALL NUCLEAR RIBONUCLEOPROTEIN TSSC4"/>
    <property type="match status" value="1"/>
</dbReference>
<dbReference type="PROSITE" id="PS00138">
    <property type="entry name" value="SUBTILASE_SER"/>
    <property type="match status" value="1"/>
</dbReference>
<name>A0AAW1SAY8_9CHLO</name>
<evidence type="ECO:0000313" key="15">
    <source>
        <dbReference type="EMBL" id="KAK9843449.1"/>
    </source>
</evidence>
<dbReference type="GO" id="GO:0005681">
    <property type="term" value="C:spliceosomal complex"/>
    <property type="evidence" value="ECO:0007669"/>
    <property type="project" value="UniProtKB-KW"/>
</dbReference>
<evidence type="ECO:0000313" key="16">
    <source>
        <dbReference type="Proteomes" id="UP001445335"/>
    </source>
</evidence>
<proteinExistence type="inferred from homology"/>
<feature type="compositionally biased region" description="Basic residues" evidence="14">
    <location>
        <begin position="323"/>
        <end position="333"/>
    </location>
</feature>
<dbReference type="Proteomes" id="UP001445335">
    <property type="component" value="Unassembled WGS sequence"/>
</dbReference>
<evidence type="ECO:0000256" key="9">
    <source>
        <dbReference type="ARBA" id="ARBA00022825"/>
    </source>
</evidence>
<dbReference type="GO" id="GO:0006397">
    <property type="term" value="P:mRNA processing"/>
    <property type="evidence" value="ECO:0007669"/>
    <property type="project" value="UniProtKB-KW"/>
</dbReference>
<evidence type="ECO:0000256" key="2">
    <source>
        <dbReference type="ARBA" id="ARBA00004496"/>
    </source>
</evidence>
<keyword evidence="9" id="KW-0720">Serine protease</keyword>
<comment type="caution">
    <text evidence="15">The sequence shown here is derived from an EMBL/GenBank/DDBJ whole genome shotgun (WGS) entry which is preliminary data.</text>
</comment>
<evidence type="ECO:0000256" key="13">
    <source>
        <dbReference type="ARBA" id="ARBA00045970"/>
    </source>
</evidence>
<dbReference type="GO" id="GO:0005737">
    <property type="term" value="C:cytoplasm"/>
    <property type="evidence" value="ECO:0007669"/>
    <property type="project" value="UniProtKB-SubCell"/>
</dbReference>
<dbReference type="GO" id="GO:0008380">
    <property type="term" value="P:RNA splicing"/>
    <property type="evidence" value="ECO:0007669"/>
    <property type="project" value="UniProtKB-KW"/>
</dbReference>
<dbReference type="PANTHER" id="PTHR13445">
    <property type="entry name" value="TUMOR SUPPRESSING SUBTRANSFERABLE CANDIDATE 4 TSSC4"/>
    <property type="match status" value="1"/>
</dbReference>
<keyword evidence="7" id="KW-0747">Spliceosome</keyword>
<keyword evidence="4" id="KW-0963">Cytoplasm</keyword>
<dbReference type="EMBL" id="JALJOU010000006">
    <property type="protein sequence ID" value="KAK9843449.1"/>
    <property type="molecule type" value="Genomic_DNA"/>
</dbReference>
<gene>
    <name evidence="15" type="ORF">WJX81_003052</name>
</gene>
<protein>
    <recommendedName>
        <fullName evidence="12">U5 small nuclear ribonucleoprotein TSSC4</fullName>
    </recommendedName>
</protein>
<keyword evidence="5" id="KW-0507">mRNA processing</keyword>